<evidence type="ECO:0000313" key="15">
    <source>
        <dbReference type="Proteomes" id="UP000249146"/>
    </source>
</evidence>
<accession>A0A142VBP0</accession>
<dbReference type="InterPro" id="IPR017968">
    <property type="entry name" value="Acylphosphatase_CS"/>
</dbReference>
<evidence type="ECO:0000313" key="13">
    <source>
        <dbReference type="Proteomes" id="UP000233649"/>
    </source>
</evidence>
<dbReference type="SMR" id="A0A142VBP0"/>
<evidence type="ECO:0000256" key="4">
    <source>
        <dbReference type="ARBA" id="ARBA00047645"/>
    </source>
</evidence>
<proteinExistence type="inferred from homology"/>
<dbReference type="PROSITE" id="PS00150">
    <property type="entry name" value="ACYLPHOSPHATASE_1"/>
    <property type="match status" value="1"/>
</dbReference>
<keyword evidence="5 10" id="KW-0378">Hydrolase</keyword>
<evidence type="ECO:0000256" key="3">
    <source>
        <dbReference type="ARBA" id="ARBA00015991"/>
    </source>
</evidence>
<evidence type="ECO:0000313" key="11">
    <source>
        <dbReference type="EMBL" id="RAL70436.1"/>
    </source>
</evidence>
<dbReference type="Pfam" id="PF00708">
    <property type="entry name" value="Acylphosphatase"/>
    <property type="match status" value="1"/>
</dbReference>
<dbReference type="GO" id="GO:0003998">
    <property type="term" value="F:acylphosphatase activity"/>
    <property type="evidence" value="ECO:0007669"/>
    <property type="project" value="UniProtKB-EC"/>
</dbReference>
<dbReference type="EMBL" id="QGLC01000010">
    <property type="protein sequence ID" value="RAL69257.1"/>
    <property type="molecule type" value="Genomic_DNA"/>
</dbReference>
<protein>
    <recommendedName>
        <fullName evidence="3 5">acylphosphatase</fullName>
        <ecNumber evidence="2 5">3.6.1.7</ecNumber>
    </recommendedName>
</protein>
<dbReference type="RefSeq" id="WP_011309464.1">
    <property type="nucleotide sequence ID" value="NZ_AP024514.1"/>
</dbReference>
<dbReference type="PANTHER" id="PTHR47268">
    <property type="entry name" value="ACYLPHOSPHATASE"/>
    <property type="match status" value="1"/>
</dbReference>
<evidence type="ECO:0000259" key="7">
    <source>
        <dbReference type="PROSITE" id="PS51160"/>
    </source>
</evidence>
<feature type="active site" evidence="5">
    <location>
        <position position="36"/>
    </location>
</feature>
<comment type="catalytic activity">
    <reaction evidence="4 5">
        <text>an acyl phosphate + H2O = a carboxylate + phosphate + H(+)</text>
        <dbReference type="Rhea" id="RHEA:14965"/>
        <dbReference type="ChEBI" id="CHEBI:15377"/>
        <dbReference type="ChEBI" id="CHEBI:15378"/>
        <dbReference type="ChEBI" id="CHEBI:29067"/>
        <dbReference type="ChEBI" id="CHEBI:43474"/>
        <dbReference type="ChEBI" id="CHEBI:59918"/>
        <dbReference type="EC" id="3.6.1.7"/>
    </reaction>
</comment>
<dbReference type="OMA" id="TAWVHGY"/>
<feature type="domain" description="Acylphosphatase-like" evidence="7">
    <location>
        <begin position="3"/>
        <end position="91"/>
    </location>
</feature>
<dbReference type="SUPFAM" id="SSF54975">
    <property type="entry name" value="Acylphosphatase/BLUF domain-like"/>
    <property type="match status" value="1"/>
</dbReference>
<reference evidence="8 12" key="1">
    <citation type="submission" date="2015-03" db="EMBL/GenBank/DDBJ databases">
        <title>Genomic characterization of Dehalococcoides mccartyi strain 11a5, an unusal plasmid-containing chloroethene dechlorinator.</title>
        <authorList>
            <person name="Zhao S."/>
            <person name="Ding C."/>
            <person name="He J."/>
        </authorList>
    </citation>
    <scope>NUCLEOTIDE SEQUENCE [LARGE SCALE GENOMIC DNA]</scope>
    <source>
        <strain evidence="8 12">11a5</strain>
    </source>
</reference>
<reference evidence="14 15" key="3">
    <citation type="submission" date="2018-05" db="EMBL/GenBank/DDBJ databases">
        <title>Draft genome sequences of Dehalococcoides mccartyi strains RC and KS.</title>
        <authorList>
            <person name="Higgins S.A."/>
            <person name="Padilla-Crespo E."/>
            <person name="Loeffler F.E."/>
        </authorList>
    </citation>
    <scope>NUCLEOTIDE SEQUENCE [LARGE SCALE GENOMIC DNA]</scope>
    <source>
        <strain evidence="11 14">KS</strain>
        <strain evidence="10 15">RC</strain>
    </source>
</reference>
<dbReference type="Proteomes" id="UP000233649">
    <property type="component" value="Unassembled WGS sequence"/>
</dbReference>
<dbReference type="PANTHER" id="PTHR47268:SF4">
    <property type="entry name" value="ACYLPHOSPHATASE"/>
    <property type="match status" value="1"/>
</dbReference>
<evidence type="ECO:0000256" key="6">
    <source>
        <dbReference type="RuleBase" id="RU004168"/>
    </source>
</evidence>
<dbReference type="AlphaFoldDB" id="A0A142VBP0"/>
<reference evidence="9 13" key="2">
    <citation type="journal article" date="2017" name="FEMS Microbiol. Ecol.">
        <title>Reconstructed genomes of novel Dehalococcoides mccartyi strains from 1,2,3,4-tetrachlorodibenzo-p-dioxin-dechlorinating enrichment cultures reveal divergent reductive dehalogenase gene profiles.</title>
        <authorList>
            <person name="Dam H.T."/>
            <person name="Vollmers J."/>
            <person name="Kaster A.K."/>
            <person name="Haggblom M.M."/>
        </authorList>
    </citation>
    <scope>NUCLEOTIDE SEQUENCE [LARGE SCALE GENOMIC DNA]</scope>
    <source>
        <strain evidence="9 13">H1-3-2.001</strain>
    </source>
</reference>
<evidence type="ECO:0000256" key="5">
    <source>
        <dbReference type="PROSITE-ProRule" id="PRU00520"/>
    </source>
</evidence>
<dbReference type="Proteomes" id="UP000076394">
    <property type="component" value="Chromosome"/>
</dbReference>
<name>A0A142VBP0_9CHLR</name>
<dbReference type="PROSITE" id="PS51160">
    <property type="entry name" value="ACYLPHOSPHATASE_3"/>
    <property type="match status" value="1"/>
</dbReference>
<dbReference type="Proteomes" id="UP000249146">
    <property type="component" value="Unassembled WGS sequence"/>
</dbReference>
<dbReference type="InterPro" id="IPR036046">
    <property type="entry name" value="Acylphosphatase-like_dom_sf"/>
</dbReference>
<comment type="similarity">
    <text evidence="1 6">Belongs to the acylphosphatase family.</text>
</comment>
<evidence type="ECO:0000256" key="1">
    <source>
        <dbReference type="ARBA" id="ARBA00005614"/>
    </source>
</evidence>
<dbReference type="PATRIC" id="fig|61435.13.peg.946"/>
<evidence type="ECO:0000313" key="10">
    <source>
        <dbReference type="EMBL" id="RAL69257.1"/>
    </source>
</evidence>
<gene>
    <name evidence="11" type="ORF">C1G86_0982</name>
    <name evidence="10" type="ORF">C1G87_0954</name>
    <name evidence="9" type="ORF">CVH13_01031</name>
    <name evidence="8" type="ORF">Dm11a5_0931</name>
</gene>
<evidence type="ECO:0000313" key="9">
    <source>
        <dbReference type="EMBL" id="PKH46573.1"/>
    </source>
</evidence>
<dbReference type="EMBL" id="PHFD01000196">
    <property type="protein sequence ID" value="PKH46573.1"/>
    <property type="molecule type" value="Genomic_DNA"/>
</dbReference>
<dbReference type="OrthoDB" id="9808093at2"/>
<sequence length="91" mass="10160">MHCLRAIVKGKVQGVYFRDFTRTQATRLGLCGYAKNLANGAEVEVVAEGDKDALLEFLDLLRSGPPRAEVKDVETSWETATANYSDFRIKH</sequence>
<evidence type="ECO:0000313" key="12">
    <source>
        <dbReference type="Proteomes" id="UP000076394"/>
    </source>
</evidence>
<dbReference type="Proteomes" id="UP000248786">
    <property type="component" value="Unassembled WGS sequence"/>
</dbReference>
<evidence type="ECO:0000313" key="8">
    <source>
        <dbReference type="EMBL" id="AMU86757.1"/>
    </source>
</evidence>
<organism evidence="8 12">
    <name type="scientific">Dehalococcoides mccartyi</name>
    <dbReference type="NCBI Taxonomy" id="61435"/>
    <lineage>
        <taxon>Bacteria</taxon>
        <taxon>Bacillati</taxon>
        <taxon>Chloroflexota</taxon>
        <taxon>Dehalococcoidia</taxon>
        <taxon>Dehalococcoidales</taxon>
        <taxon>Dehalococcoidaceae</taxon>
        <taxon>Dehalococcoides</taxon>
    </lineage>
</organism>
<dbReference type="EMBL" id="CP011127">
    <property type="protein sequence ID" value="AMU86757.1"/>
    <property type="molecule type" value="Genomic_DNA"/>
</dbReference>
<dbReference type="InterPro" id="IPR001792">
    <property type="entry name" value="Acylphosphatase-like_dom"/>
</dbReference>
<evidence type="ECO:0000313" key="14">
    <source>
        <dbReference type="Proteomes" id="UP000248786"/>
    </source>
</evidence>
<dbReference type="Gene3D" id="3.30.70.100">
    <property type="match status" value="1"/>
</dbReference>
<dbReference type="EMBL" id="QGLD01000010">
    <property type="protein sequence ID" value="RAL70436.1"/>
    <property type="molecule type" value="Genomic_DNA"/>
</dbReference>
<feature type="active site" evidence="5">
    <location>
        <position position="18"/>
    </location>
</feature>
<dbReference type="InterPro" id="IPR020456">
    <property type="entry name" value="Acylphosphatase"/>
</dbReference>
<dbReference type="EC" id="3.6.1.7" evidence="2 5"/>
<dbReference type="NCBIfam" id="NF011021">
    <property type="entry name" value="PRK14450.1"/>
    <property type="match status" value="1"/>
</dbReference>
<evidence type="ECO:0000256" key="2">
    <source>
        <dbReference type="ARBA" id="ARBA00012150"/>
    </source>
</evidence>